<dbReference type="AlphaFoldDB" id="A0A0F3H0W7"/>
<gene>
    <name evidence="2" type="ORF">MBAV_000042</name>
</gene>
<keyword evidence="1" id="KW-0812">Transmembrane</keyword>
<dbReference type="Proteomes" id="UP000033423">
    <property type="component" value="Unassembled WGS sequence"/>
</dbReference>
<feature type="transmembrane region" description="Helical" evidence="1">
    <location>
        <begin position="57"/>
        <end position="85"/>
    </location>
</feature>
<reference evidence="2 3" key="1">
    <citation type="submission" date="2015-02" db="EMBL/GenBank/DDBJ databases">
        <title>Single-cell genomics of uncultivated deep-branching MTB reveals a conserved set of magnetosome genes.</title>
        <authorList>
            <person name="Kolinko S."/>
            <person name="Richter M."/>
            <person name="Glockner F.O."/>
            <person name="Brachmann A."/>
            <person name="Schuler D."/>
        </authorList>
    </citation>
    <scope>NUCLEOTIDE SEQUENCE [LARGE SCALE GENOMIC DNA]</scope>
    <source>
        <strain evidence="2">TM-1</strain>
    </source>
</reference>
<sequence length="161" mass="17223">MSSLSVLLTNSSRSLPILKPTDLLAGTSIGSPVLGLRAFLALWSLTTKEPNPLIVNLLFSISPFLASSVNISIVSLCIALGFFVLSLGESSMLIDSSLAASAFVGAYWLLEPDPFWSSSFLASSIAIDIPFTKIPANSRNDPIRASLIITYCGFVFVKYQS</sequence>
<evidence type="ECO:0000313" key="2">
    <source>
        <dbReference type="EMBL" id="KJU87765.1"/>
    </source>
</evidence>
<accession>A0A0F3H0W7</accession>
<evidence type="ECO:0000256" key="1">
    <source>
        <dbReference type="SAM" id="Phobius"/>
    </source>
</evidence>
<keyword evidence="1" id="KW-1133">Transmembrane helix</keyword>
<name>A0A0F3H0W7_9BACT</name>
<protein>
    <submittedName>
        <fullName evidence="2">Uncharacterized protein</fullName>
    </submittedName>
</protein>
<proteinExistence type="predicted"/>
<evidence type="ECO:0000313" key="3">
    <source>
        <dbReference type="Proteomes" id="UP000033423"/>
    </source>
</evidence>
<organism evidence="2 3">
    <name type="scientific">Candidatus Magnetobacterium bavaricum</name>
    <dbReference type="NCBI Taxonomy" id="29290"/>
    <lineage>
        <taxon>Bacteria</taxon>
        <taxon>Pseudomonadati</taxon>
        <taxon>Nitrospirota</taxon>
        <taxon>Thermodesulfovibrionia</taxon>
        <taxon>Thermodesulfovibrionales</taxon>
        <taxon>Candidatus Magnetobacteriaceae</taxon>
        <taxon>Candidatus Magnetobacterium</taxon>
    </lineage>
</organism>
<comment type="caution">
    <text evidence="2">The sequence shown here is derived from an EMBL/GenBank/DDBJ whole genome shotgun (WGS) entry which is preliminary data.</text>
</comment>
<keyword evidence="1" id="KW-0472">Membrane</keyword>
<keyword evidence="3" id="KW-1185">Reference proteome</keyword>
<dbReference type="EMBL" id="LACI01000022">
    <property type="protein sequence ID" value="KJU87765.1"/>
    <property type="molecule type" value="Genomic_DNA"/>
</dbReference>